<dbReference type="SUPFAM" id="SSF64484">
    <property type="entry name" value="beta and beta-prime subunits of DNA dependent RNA-polymerase"/>
    <property type="match status" value="1"/>
</dbReference>
<feature type="domain" description="RNA polymerase Rpb1" evidence="10">
    <location>
        <begin position="3176"/>
        <end position="3223"/>
    </location>
</feature>
<evidence type="ECO:0000256" key="9">
    <source>
        <dbReference type="SAM" id="MobiDB-lite"/>
    </source>
</evidence>
<evidence type="ECO:0000259" key="10">
    <source>
        <dbReference type="Pfam" id="PF04998"/>
    </source>
</evidence>
<feature type="binding site" evidence="8">
    <location>
        <position position="451"/>
    </location>
    <ligand>
        <name>Zn(2+)</name>
        <dbReference type="ChEBI" id="CHEBI:29105"/>
    </ligand>
</feature>
<evidence type="ECO:0000259" key="11">
    <source>
        <dbReference type="Pfam" id="PF05000"/>
    </source>
</evidence>
<name>A0A5C2FU98_9CHLO</name>
<feature type="compositionally biased region" description="Polar residues" evidence="9">
    <location>
        <begin position="2393"/>
        <end position="2405"/>
    </location>
</feature>
<dbReference type="GO" id="GO:0006351">
    <property type="term" value="P:DNA-templated transcription"/>
    <property type="evidence" value="ECO:0007669"/>
    <property type="project" value="UniProtKB-UniRule"/>
</dbReference>
<evidence type="ECO:0000256" key="7">
    <source>
        <dbReference type="ARBA" id="ARBA00023163"/>
    </source>
</evidence>
<dbReference type="GO" id="GO:0009507">
    <property type="term" value="C:chloroplast"/>
    <property type="evidence" value="ECO:0007669"/>
    <property type="project" value="UniProtKB-SubCell"/>
</dbReference>
<protein>
    <recommendedName>
        <fullName evidence="8">DNA-directed RNA polymerase subunit beta''</fullName>
        <ecNumber evidence="8">2.7.7.6</ecNumber>
    </recommendedName>
    <alternativeName>
        <fullName evidence="8">PEP</fullName>
    </alternativeName>
    <alternativeName>
        <fullName evidence="8">Plastid-encoded RNA polymerase subunit beta''</fullName>
        <shortName evidence="8">RNA polymerase subunit beta''</shortName>
    </alternativeName>
</protein>
<keyword evidence="7 8" id="KW-0804">Transcription</keyword>
<sequence length="3320" mass="375918">MKETVFELFRFFVRRQGVFKGAEKSAENKIKKKKMNWKNSICLNLTLAKGLSTLPSFITLKSSRALCCASAAILKEARTSSYSHLRFSRSADVNKNGLFPFKSHHASRFCPFAYSAPVQNPLGFEVREAKRTRGNVIMLASKSRSDVILYKMEKEIIDAGKPMFFNQCFDKGRLKNFVLWFLLNYGESKTVQLVEQLKNVGFQYASKAGISLGIDDLKIPPKKNDLIYEAEKLTQVAVNKYASGEITGVERFQSLIDIWHRTSEFLKQEVISYFEATDILNPVYMMAFSGARGNISQVRQLVGMRGLMADPQGQIIDFPIRSNFREGLTLTEYIISSYGARKGIVDTALRTANAGYLTRRLVDVAQHVIISNFDCGTRRGIFLTNMKEGNKTIHSVSQRIVGRILARDLFKDSDSPNPIQIASRNDEVTLDLAFEIGKYFSKVFVRSALTCETSKQICQLCYGWSLAQGNLVSIGEAVGVVAAQSIGEPGTQLTMRTFHTGGVFSGDVSDQIKAPFDGIVEYEAAIPGTLIRTPEGRIAFLTKVEGYFYVHKPINNKETSHFGKEDIFTNNSVAFSHLWRGVGEDASVSPTANTKQSQKFKESLFSESKKFKIPSLTLLYIKNGQRVYAKDVIAQISSISRKANAAAGLAEEAELTIKSECEGQFYSKSLVLNEKEIGPSSPSTLTDLEASQKASLIKKTDVFLKELPFDNPNDFEEQEDSESIAIDKIYQSWTWGYAWILSGKIYEYKLPSLFFPKLGDFMNSKSYISQIEWKLNPSNGHNVFYDIHKRTPGNILNKKHYTPLLPSALFAPVQDAHQEKMGDSFASSTVKNAKKGIGLKSNESFNETLMCKAQSNSTQKRSGTKIEDFCKHVTQCENVSPMQSSQILFFDLTKILYKKYGYAFQLPEKNQFFQKSKKGKSNKQTQSREFKEEARSASSQKPKSFELPLTCTDARSAPMHAPFQNPKGFEVQEAQGSASDLLFFIKSLTMVNTSNTRTELPYFLQWFPSKNQTLTGGYVLLPLGETNPTMDSIISQKSHFLHKFNTSFFSLFGVSLRSSPSTPTAGVQKPKVYQKAKRFFFKTQRVLKEAVQKSSIFVSTKEQKQSNGVASSFLTLSKMSNFNKNFYTKVTISTFTGVTPAAQAQKRSARIKGRSEAVKNRRFLNSASSLNSRQKPPVFEPLLEEEAVKISYGDFMEENELNTNKNISLKLLSTLIKKNQNKIKTHRLKEEARSSLLALPCASRMGALLAPSVHASVHKKSYIFEPHQKPSFFELPFNSPSSLHTLSRFKKRKPVLPKARATVSSYSLEGQGLRSALPTESMQALEMKKTEALESRVLWVSSTFFKIKLSSLTNCKTSLLFNTSKDSPLRFFFLTQPFEKSHFFNEQNELRFCLPTLRAAVPLTSEQDISTQSRSYEPVHAPVTKIDDFCSDTKIGRSDFCQHKNSKGFEVQEAQVQEEVQETKNQNLELSQGVQKPSVYQKAKRFFFKTQRVLKEAVQKSSIFVSTKKNEVASSFEETQSSIKKLNFVFFNKKMPMFLQTNRQGNIRREFKKRSCQKPSVFETLPCASCTPEGTGACMAGSAYQKYNFDSLSWGSANKHIQNPLETEGALLKLKVSNFLTSFLPSALPTPSSSHRRSDFFSTSSASALEAKRFIDTPMSFEPSPKAQQALGNNKTICIKGTKRINDKKRKLSFFKQFEFANLTTYCRFVNTSLSSFEGVQKRVQKPSVVFKKQSFFYQKAKLFDKNAVFFEEPKVFDAEVLQKPKVFDKAFQKPKVFDSFASALETREPIKAKTRIYFGTFSTFTTLIDNSFNDSTITALQRQKRSATLEAQRSLFFNSFVYSQESNFFVSNYVEKEYKRFNKIQNKENFYSFMNQRATHQKPKVFGRSELPFQLTPCLQIHYIRDNTNRYIKANLLNTLPTSIEKGATPLFFGQNRSEEDASPQRWTIKARSISNKKELRRVAEREKRAVVKAEAKAQISKSLVFPPSAYGALKKGWVVIPASSKLELWKLHKKTINPGHVLMDKMIFNTPLLTECFLFRDIFNIEKISLPKSFSFGSPTLLAEKRDVNGLYWVKNNKSRYFMPSPQPVQKPSVFDELLRSAHGCTDARSAPMHAPVPSGVQEALQKSEIFVRSARSASARSAVLDGQKRVKAQIESNSLIKNNVKIGLFIQPVEEYKKMSNFEFKNYVYESNSNTLKNSCKNIESLQKSKIFVPVEKLNITRFASPLMRGFCNDCFASRPPFGAHARGRSATKIEDFCKTRNSNMSKKRSMLKAIKNPGIYWLSAKLRAKAIQSRVNQSFDSLLNWQKYKYNLYNKQNRTLQPLAKFTQKDFSVFSVALWTERTKVLFEKYLSSLRNFKGRSEAVSASFGTSSPKAQKSQAKKVKEKAVPNTTKKSSMRGSLLQNPTDFVEKRTGLKSNLPVQKLVQKPTVFGRSELLDKPLLPYVVSRKPLNLSPFLISFDNFSLLLENQRLSNLSEDITNQKDSLFKPVRYQKVSLKQTFTNPIIRRSGALQNSAGPLRFAHGLALLKGASQKALLFERYKIEDFVAVHSANFDKNKKTAYIFDKVKNVALAPLRKALQKPPGLKSKGVQSSQKNLHPVFGKGKEALNFAKNANRKEPSTKINPNNPNKGYFNLSLSYQTYMVSYPPISKFDSLLDPSLNQNLNSILSFYLNKLSLQKPKVVKGRSNGVFFEDKAKLIKKTDVYQKALLFDLKELPLKRRSATKLGRSELPLKEETNRFYFNRNNLIQNVFESPCFSYNLAYPIDKFTLYKKAQISGADGKMQNTQFFYSFPNNSLSGSREEIQSNKPFAQTNYASPFIGEVVYTNKNLLNLPLRLKNRSCQKPMVVFKKQSFLTKNGVFFEESRTAGVSLGRSENTLDSLSSEKVPPLSYSCMFLTQKDLISFYLPSNNLKQSLNINYGQNYQINDILVKFLNMTENTDSENIIKQLESFVSITSKDKTVVNTFTKMLSKRKDNFLIKIDKLEAGLPLFAASSFSKTQSINKEIKNLDNKKRFATKIDDFCTSHMSLLGDFIMYGDPINNNKNAFDKGEDLREASGESLAAICANGQIIHYNNKKITLRRGQPIFISPKSILHKNDGEFIDPKTPVITLSYQKLKTGDIIQGIPKVEQFLEARTTKRGRLFRDSLPSLLKALFNRYQSKLPLELAVRQSFYKIQQIIVDGVQRVYKSQGVTIADKHLEVIVKQMTSKVRIIDGAQTGFFPGEIVDLNFVEKINKFLIKKITYEPLVLGITRASLEVDSFLSASSFQQTTRILSEAAIYKKKDFLKGLKENVILGNLIPAGTGYLVNQDDIYSKI</sequence>
<feature type="region of interest" description="Disordered" evidence="9">
    <location>
        <begin position="914"/>
        <end position="945"/>
    </location>
</feature>
<dbReference type="Gene3D" id="1.10.132.30">
    <property type="match status" value="1"/>
</dbReference>
<dbReference type="HAMAP" id="MF_01324">
    <property type="entry name" value="RNApol_bact_RpoC2"/>
    <property type="match status" value="1"/>
</dbReference>
<dbReference type="Pfam" id="PF05000">
    <property type="entry name" value="RNA_pol_Rpb1_4"/>
    <property type="match status" value="1"/>
</dbReference>
<feature type="region of interest" description="Disordered" evidence="9">
    <location>
        <begin position="2371"/>
        <end position="2405"/>
    </location>
</feature>
<evidence type="ECO:0000256" key="1">
    <source>
        <dbReference type="ARBA" id="ARBA00022478"/>
    </source>
</evidence>
<dbReference type="Gene3D" id="1.10.150.390">
    <property type="match status" value="1"/>
</dbReference>
<comment type="catalytic activity">
    <reaction evidence="8">
        <text>RNA(n) + a ribonucleoside 5'-triphosphate = RNA(n+1) + diphosphate</text>
        <dbReference type="Rhea" id="RHEA:21248"/>
        <dbReference type="Rhea" id="RHEA-COMP:14527"/>
        <dbReference type="Rhea" id="RHEA-COMP:17342"/>
        <dbReference type="ChEBI" id="CHEBI:33019"/>
        <dbReference type="ChEBI" id="CHEBI:61557"/>
        <dbReference type="ChEBI" id="CHEBI:140395"/>
        <dbReference type="EC" id="2.7.7.6"/>
    </reaction>
</comment>
<proteinExistence type="inferred from homology"/>
<geneLocation type="chloroplast" evidence="12"/>
<feature type="compositionally biased region" description="Basic and acidic residues" evidence="9">
    <location>
        <begin position="926"/>
        <end position="935"/>
    </location>
</feature>
<evidence type="ECO:0000256" key="5">
    <source>
        <dbReference type="ARBA" id="ARBA00022723"/>
    </source>
</evidence>
<keyword evidence="3 8" id="KW-0808">Transferase</keyword>
<feature type="binding site" evidence="8">
    <location>
        <position position="461"/>
    </location>
    <ligand>
        <name>Zn(2+)</name>
        <dbReference type="ChEBI" id="CHEBI:29105"/>
    </ligand>
</feature>
<gene>
    <name evidence="8 12" type="primary">rpoC2</name>
</gene>
<comment type="function">
    <text evidence="8">DNA-dependent RNA polymerase catalyzes the transcription of DNA into RNA using the four ribonucleoside triphosphates as substrates.</text>
</comment>
<keyword evidence="6 8" id="KW-0862">Zinc</keyword>
<keyword evidence="1 8" id="KW-0240">DNA-directed RNA polymerase</keyword>
<dbReference type="EMBL" id="MN102114">
    <property type="protein sequence ID" value="QEP09230.1"/>
    <property type="molecule type" value="Genomic_DNA"/>
</dbReference>
<comment type="cofactor">
    <cofactor evidence="8">
        <name>Zn(2+)</name>
        <dbReference type="ChEBI" id="CHEBI:29105"/>
    </cofactor>
    <text evidence="8">Binds 1 Zn(2+) ion per subunit.</text>
</comment>
<dbReference type="PANTHER" id="PTHR19376">
    <property type="entry name" value="DNA-DIRECTED RNA POLYMERASE"/>
    <property type="match status" value="1"/>
</dbReference>
<dbReference type="InterPro" id="IPR038120">
    <property type="entry name" value="Rpb1_funnel_sf"/>
</dbReference>
<evidence type="ECO:0000256" key="2">
    <source>
        <dbReference type="ARBA" id="ARBA00022640"/>
    </source>
</evidence>
<dbReference type="Gene3D" id="1.10.274.100">
    <property type="entry name" value="RNA polymerase Rpb1, domain 3"/>
    <property type="match status" value="1"/>
</dbReference>
<feature type="domain" description="RNA polymerase Rpb1" evidence="11">
    <location>
        <begin position="246"/>
        <end position="324"/>
    </location>
</feature>
<evidence type="ECO:0000256" key="4">
    <source>
        <dbReference type="ARBA" id="ARBA00022695"/>
    </source>
</evidence>
<accession>A0A5C2FU98</accession>
<keyword evidence="5 8" id="KW-0479">Metal-binding</keyword>
<reference evidence="12" key="1">
    <citation type="submission" date="2019-06" db="EMBL/GenBank/DDBJ databases">
        <authorList>
            <person name="Khani Juy-Abad F."/>
            <person name="Mohammadi P."/>
            <person name="Zarrabi M."/>
        </authorList>
    </citation>
    <scope>NUCLEOTIDE SEQUENCE</scope>
</reference>
<comment type="subunit">
    <text evidence="8">In plastids the minimal PEP RNA polymerase catalytic core is composed of four subunits: alpha, beta, beta', and beta''. When a (nuclear-encoded) sigma factor is associated with the core the holoenzyme is formed, which can initiate transcription.</text>
</comment>
<feature type="domain" description="RNA polymerase Rpb1" evidence="10">
    <location>
        <begin position="327"/>
        <end position="612"/>
    </location>
</feature>
<dbReference type="InterPro" id="IPR012756">
    <property type="entry name" value="DNA-dir_RpoC2_beta_pp"/>
</dbReference>
<dbReference type="GO" id="GO:0000428">
    <property type="term" value="C:DNA-directed RNA polymerase complex"/>
    <property type="evidence" value="ECO:0007669"/>
    <property type="project" value="UniProtKB-KW"/>
</dbReference>
<dbReference type="GO" id="GO:0003677">
    <property type="term" value="F:DNA binding"/>
    <property type="evidence" value="ECO:0007669"/>
    <property type="project" value="UniProtKB-UniRule"/>
</dbReference>
<dbReference type="InterPro" id="IPR007083">
    <property type="entry name" value="RNA_pol_Rpb1_4"/>
</dbReference>
<dbReference type="PANTHER" id="PTHR19376:SF68">
    <property type="entry name" value="DNA-DIRECTED RNA POLYMERASE SUBUNIT BETA"/>
    <property type="match status" value="1"/>
</dbReference>
<keyword evidence="4 8" id="KW-0548">Nucleotidyltransferase</keyword>
<dbReference type="EC" id="2.7.7.6" evidence="8"/>
<dbReference type="Pfam" id="PF04998">
    <property type="entry name" value="RNA_pol_Rpb1_5"/>
    <property type="match status" value="2"/>
</dbReference>
<evidence type="ECO:0000256" key="8">
    <source>
        <dbReference type="HAMAP-Rule" id="MF_01324"/>
    </source>
</evidence>
<dbReference type="CDD" id="cd02655">
    <property type="entry name" value="RNAP_beta'_C"/>
    <property type="match status" value="1"/>
</dbReference>
<dbReference type="NCBIfam" id="TIGR02388">
    <property type="entry name" value="rpoC2_cyan"/>
    <property type="match status" value="1"/>
</dbReference>
<dbReference type="InterPro" id="IPR007081">
    <property type="entry name" value="RNA_pol_Rpb1_5"/>
</dbReference>
<dbReference type="InterPro" id="IPR042102">
    <property type="entry name" value="RNA_pol_Rpb1_3_sf"/>
</dbReference>
<dbReference type="Gene3D" id="1.10.1790.20">
    <property type="match status" value="1"/>
</dbReference>
<keyword evidence="12" id="KW-0150">Chloroplast</keyword>
<evidence type="ECO:0000256" key="3">
    <source>
        <dbReference type="ARBA" id="ARBA00022679"/>
    </source>
</evidence>
<comment type="similarity">
    <text evidence="8">Belongs to the RNA polymerase beta' chain family. RpoC2 subfamily.</text>
</comment>
<dbReference type="GO" id="GO:0008270">
    <property type="term" value="F:zinc ion binding"/>
    <property type="evidence" value="ECO:0007669"/>
    <property type="project" value="UniProtKB-UniRule"/>
</dbReference>
<evidence type="ECO:0000313" key="12">
    <source>
        <dbReference type="EMBL" id="QEP09230.1"/>
    </source>
</evidence>
<organism evidence="12">
    <name type="scientific">Chlorosarcinopsis eremi</name>
    <dbReference type="NCBI Taxonomy" id="332213"/>
    <lineage>
        <taxon>Eukaryota</taxon>
        <taxon>Viridiplantae</taxon>
        <taxon>Chlorophyta</taxon>
        <taxon>core chlorophytes</taxon>
        <taxon>Chlorophyceae</taxon>
        <taxon>Chlorosarcinales</taxon>
        <taxon>Chlorosarcinaceae</taxon>
        <taxon>Chlorosarcinopsis</taxon>
    </lineage>
</organism>
<feature type="binding site" evidence="8">
    <location>
        <position position="375"/>
    </location>
    <ligand>
        <name>Zn(2+)</name>
        <dbReference type="ChEBI" id="CHEBI:29105"/>
    </ligand>
</feature>
<dbReference type="InterPro" id="IPR045867">
    <property type="entry name" value="DNA-dir_RpoC_beta_prime"/>
</dbReference>
<feature type="binding site" evidence="8">
    <location>
        <position position="458"/>
    </location>
    <ligand>
        <name>Zn(2+)</name>
        <dbReference type="ChEBI" id="CHEBI:29105"/>
    </ligand>
</feature>
<keyword evidence="2 12" id="KW-0934">Plastid</keyword>
<evidence type="ECO:0000256" key="6">
    <source>
        <dbReference type="ARBA" id="ARBA00022833"/>
    </source>
</evidence>
<dbReference type="GO" id="GO:0003899">
    <property type="term" value="F:DNA-directed RNA polymerase activity"/>
    <property type="evidence" value="ECO:0007669"/>
    <property type="project" value="UniProtKB-UniRule"/>
</dbReference>
<comment type="subcellular location">
    <subcellularLocation>
        <location evidence="8">Plastid</location>
        <location evidence="8">Chloroplast</location>
    </subcellularLocation>
</comment>